<feature type="domain" description="Bro-N" evidence="1">
    <location>
        <begin position="1"/>
        <end position="105"/>
    </location>
</feature>
<dbReference type="EMBL" id="JAFCMP010000021">
    <property type="protein sequence ID" value="KAG5191339.1"/>
    <property type="molecule type" value="Genomic_DNA"/>
</dbReference>
<reference evidence="2" key="1">
    <citation type="submission" date="2021-02" db="EMBL/GenBank/DDBJ databases">
        <title>First Annotated Genome of the Yellow-green Alga Tribonema minus.</title>
        <authorList>
            <person name="Mahan K.M."/>
        </authorList>
    </citation>
    <scope>NUCLEOTIDE SEQUENCE</scope>
    <source>
        <strain evidence="2">UTEX B ZZ1240</strain>
    </source>
</reference>
<keyword evidence="3" id="KW-1185">Reference proteome</keyword>
<dbReference type="PANTHER" id="PTHR36180:SF2">
    <property type="entry name" value="BRO FAMILY PROTEIN"/>
    <property type="match status" value="1"/>
</dbReference>
<dbReference type="PROSITE" id="PS51750">
    <property type="entry name" value="BRO_N"/>
    <property type="match status" value="1"/>
</dbReference>
<protein>
    <recommendedName>
        <fullName evidence="1">Bro-N domain-containing protein</fullName>
    </recommendedName>
</protein>
<dbReference type="InterPro" id="IPR003497">
    <property type="entry name" value="BRO_N_domain"/>
</dbReference>
<dbReference type="Pfam" id="PF02498">
    <property type="entry name" value="Bro-N"/>
    <property type="match status" value="1"/>
</dbReference>
<evidence type="ECO:0000313" key="3">
    <source>
        <dbReference type="Proteomes" id="UP000664859"/>
    </source>
</evidence>
<evidence type="ECO:0000259" key="1">
    <source>
        <dbReference type="PROSITE" id="PS51750"/>
    </source>
</evidence>
<dbReference type="Proteomes" id="UP000664859">
    <property type="component" value="Unassembled WGS sequence"/>
</dbReference>
<dbReference type="SMART" id="SM01040">
    <property type="entry name" value="Bro-N"/>
    <property type="match status" value="1"/>
</dbReference>
<dbReference type="PANTHER" id="PTHR36180">
    <property type="entry name" value="DNA-BINDING PROTEIN-RELATED-RELATED"/>
    <property type="match status" value="1"/>
</dbReference>
<accession>A0A835ZFJ4</accession>
<name>A0A835ZFJ4_9STRA</name>
<organism evidence="2 3">
    <name type="scientific">Tribonema minus</name>
    <dbReference type="NCBI Taxonomy" id="303371"/>
    <lineage>
        <taxon>Eukaryota</taxon>
        <taxon>Sar</taxon>
        <taxon>Stramenopiles</taxon>
        <taxon>Ochrophyta</taxon>
        <taxon>PX clade</taxon>
        <taxon>Xanthophyceae</taxon>
        <taxon>Tribonematales</taxon>
        <taxon>Tribonemataceae</taxon>
        <taxon>Tribonema</taxon>
    </lineage>
</organism>
<dbReference type="OrthoDB" id="7468926at2759"/>
<sequence>MDVLKTFAFGDARYDVHVVMRDGKPTFKASDVGKVLKLTNFRMSMEGFNEKERVVSSTSTLGGTQQATYLTERGMYKLLMRSRKPEAAPFQEWLCDVIDAINNTGQYVLDDEIEKMKQDAVAEATATTEATLKLKYESCQDSVRHDTMIVAFEGKDVVYVAKIIGVGDKTIIKIGSSNDVRRRSVEQRNKYKGGDFYVIQCYECDPTLDAKEKVKQMVLMERILQKHRDIKKLQHTGDIVGDARSTEAFMVTDDELQRVLHIARYYHRNQYCRKIDNPVEKRLKTIESNIDSSEPEDMDEDTNVASSSLEISSRALKVQQYSEESRGRRVQQYSTDGHTWIKTYNCMSDMLRDESLGVVSRFGVNSAITDHVAYIGHRWNYIDRECDPEMFVNIGETQPKVEVSVGALARLDAHEEKIDKAYCSRRDIADELGMASTGGRLYANIKAGLLVRGRKYIPLSKCTKEMIDEFVNSGGEIPHTRQNRMTDHRFIKIDPATGDVVATYNSLSEVTTKYRISYSTLYKAIDGGLQERGHLWKFQ</sequence>
<dbReference type="AlphaFoldDB" id="A0A835ZFJ4"/>
<proteinExistence type="predicted"/>
<evidence type="ECO:0000313" key="2">
    <source>
        <dbReference type="EMBL" id="KAG5191339.1"/>
    </source>
</evidence>
<gene>
    <name evidence="2" type="ORF">JKP88DRAFT_174796</name>
</gene>
<comment type="caution">
    <text evidence="2">The sequence shown here is derived from an EMBL/GenBank/DDBJ whole genome shotgun (WGS) entry which is preliminary data.</text>
</comment>